<proteinExistence type="inferred from homology"/>
<name>A0A0A1F8H7_9BURK</name>
<evidence type="ECO:0000313" key="6">
    <source>
        <dbReference type="EMBL" id="AIY40786.1"/>
    </source>
</evidence>
<dbReference type="EMBL" id="CP009962">
    <property type="protein sequence ID" value="AIY40786.1"/>
    <property type="molecule type" value="Genomic_DNA"/>
</dbReference>
<sequence length="312" mass="32496">MKKLALAAILPFTLALAFSASAQARELKSVGITVGSLGNPYFVTLANGAKAKALQINPNVKVTAVSADYDLSKQFTQIDNFISAGVDLILLNATDPVAIEPAIKKAQKAGIVVVAVDVGAKGVDATVQTDNEMAGKLACKYLVEKLGGKGNVIIQNGPQVTSVIDRVKGCKTVLTAAPGIKVLSDDQDGKGSREGGLNAMQGYLTRFPKIDGLFAINDPQAIGSDLAAKQLKRSGIIITSVDGAPDIEAVLKTDSAIKASASQDPWAQAQDAVAVGYDILNGKRPAQPTLLLAPVLITKDNIASYKGWSSKR</sequence>
<evidence type="ECO:0000256" key="1">
    <source>
        <dbReference type="ARBA" id="ARBA00004196"/>
    </source>
</evidence>
<accession>A0A0A1F8H7</accession>
<feature type="signal peptide" evidence="4">
    <location>
        <begin position="1"/>
        <end position="24"/>
    </location>
</feature>
<keyword evidence="3 4" id="KW-0732">Signal</keyword>
<dbReference type="RefSeq" id="WP_038487287.1">
    <property type="nucleotide sequence ID" value="NZ_CP009962.1"/>
</dbReference>
<dbReference type="GO" id="GO:0030313">
    <property type="term" value="C:cell envelope"/>
    <property type="evidence" value="ECO:0007669"/>
    <property type="project" value="UniProtKB-SubCell"/>
</dbReference>
<dbReference type="InterPro" id="IPR025997">
    <property type="entry name" value="SBP_2_dom"/>
</dbReference>
<dbReference type="Gene3D" id="3.40.50.2300">
    <property type="match status" value="2"/>
</dbReference>
<organism evidence="6 7">
    <name type="scientific">Collimonas arenae</name>
    <dbReference type="NCBI Taxonomy" id="279058"/>
    <lineage>
        <taxon>Bacteria</taxon>
        <taxon>Pseudomonadati</taxon>
        <taxon>Pseudomonadota</taxon>
        <taxon>Betaproteobacteria</taxon>
        <taxon>Burkholderiales</taxon>
        <taxon>Oxalobacteraceae</taxon>
        <taxon>Collimonas</taxon>
    </lineage>
</organism>
<dbReference type="GO" id="GO:0030246">
    <property type="term" value="F:carbohydrate binding"/>
    <property type="evidence" value="ECO:0007669"/>
    <property type="project" value="UniProtKB-ARBA"/>
</dbReference>
<dbReference type="CDD" id="cd06321">
    <property type="entry name" value="PBP1_ABC_sugar_binding-like"/>
    <property type="match status" value="1"/>
</dbReference>
<dbReference type="PANTHER" id="PTHR46847:SF2">
    <property type="entry name" value="ABC TRANSPORTER SUGAR-BINDING PROTEIN"/>
    <property type="match status" value="1"/>
</dbReference>
<reference evidence="7" key="1">
    <citation type="journal article" date="2014" name="Soil Biol. Biochem.">
        <title>Structure and function of bacterial communities in ageing soils: Insights from the Mendocino ecological staircase.</title>
        <authorList>
            <person name="Uroz S."/>
            <person name="Tech J.J."/>
            <person name="Sawaya N.A."/>
            <person name="Frey-Klett P."/>
            <person name="Leveau J.H.J."/>
        </authorList>
    </citation>
    <scope>NUCLEOTIDE SEQUENCE [LARGE SCALE GENOMIC DNA]</scope>
    <source>
        <strain evidence="7">Cal35</strain>
    </source>
</reference>
<dbReference type="Pfam" id="PF13407">
    <property type="entry name" value="Peripla_BP_4"/>
    <property type="match status" value="1"/>
</dbReference>
<dbReference type="STRING" id="279058.LT85_1628"/>
<evidence type="ECO:0000256" key="3">
    <source>
        <dbReference type="ARBA" id="ARBA00022729"/>
    </source>
</evidence>
<comment type="similarity">
    <text evidence="2">Belongs to the bacterial solute-binding protein 2 family.</text>
</comment>
<protein>
    <submittedName>
        <fullName evidence="6">Xylose ABC transporter</fullName>
    </submittedName>
</protein>
<evidence type="ECO:0000259" key="5">
    <source>
        <dbReference type="Pfam" id="PF13407"/>
    </source>
</evidence>
<evidence type="ECO:0000313" key="7">
    <source>
        <dbReference type="Proteomes" id="UP000030302"/>
    </source>
</evidence>
<evidence type="ECO:0000256" key="4">
    <source>
        <dbReference type="SAM" id="SignalP"/>
    </source>
</evidence>
<dbReference type="AlphaFoldDB" id="A0A0A1F8H7"/>
<dbReference type="Proteomes" id="UP000030302">
    <property type="component" value="Chromosome"/>
</dbReference>
<comment type="subcellular location">
    <subcellularLocation>
        <location evidence="1">Cell envelope</location>
    </subcellularLocation>
</comment>
<feature type="chain" id="PRO_5001974065" evidence="4">
    <location>
        <begin position="25"/>
        <end position="312"/>
    </location>
</feature>
<evidence type="ECO:0000256" key="2">
    <source>
        <dbReference type="ARBA" id="ARBA00007639"/>
    </source>
</evidence>
<dbReference type="InterPro" id="IPR028082">
    <property type="entry name" value="Peripla_BP_I"/>
</dbReference>
<keyword evidence="7" id="KW-1185">Reference proteome</keyword>
<feature type="domain" description="Periplasmic binding protein" evidence="5">
    <location>
        <begin position="30"/>
        <end position="283"/>
    </location>
</feature>
<dbReference type="HOGENOM" id="CLU_037628_3_7_4"/>
<gene>
    <name evidence="6" type="primary">xylF</name>
    <name evidence="6" type="ORF">LT85_1628</name>
</gene>
<dbReference type="KEGG" id="care:LT85_1628"/>
<dbReference type="SUPFAM" id="SSF53822">
    <property type="entry name" value="Periplasmic binding protein-like I"/>
    <property type="match status" value="1"/>
</dbReference>
<dbReference type="PANTHER" id="PTHR46847">
    <property type="entry name" value="D-ALLOSE-BINDING PERIPLASMIC PROTEIN-RELATED"/>
    <property type="match status" value="1"/>
</dbReference>
<dbReference type="OrthoDB" id="250606at2"/>